<evidence type="ECO:0000313" key="3">
    <source>
        <dbReference type="EMBL" id="SFK59612.1"/>
    </source>
</evidence>
<reference evidence="3 4" key="1">
    <citation type="submission" date="2016-10" db="EMBL/GenBank/DDBJ databases">
        <authorList>
            <person name="de Groot N.N."/>
        </authorList>
    </citation>
    <scope>NUCLEOTIDE SEQUENCE [LARGE SCALE GENOMIC DNA]</scope>
    <source>
        <strain evidence="3 4">DSM 44468</strain>
    </source>
</reference>
<feature type="domain" description="CAAX prenyl protease 2/Lysostaphin resistance protein A-like" evidence="2">
    <location>
        <begin position="131"/>
        <end position="234"/>
    </location>
</feature>
<evidence type="ECO:0000256" key="1">
    <source>
        <dbReference type="SAM" id="Phobius"/>
    </source>
</evidence>
<sequence>MKLHIFITRHRLPAFFTMAFALSWLAWLPYVLSDNGLGVVHFRFPQLLGTPQLLGVLPGAYLGPILSAFIVTAVAEGRPGLRRWTGRLLRWRVKWWWYAATLLGVPVALTLASLPFAHGFAVPGASVLVAYLPALVLQMITTGLAEEPGWRDFALPHLQPRFGALRGTLILGPLWGFWHLPLFLTEWGGWPDVHWYSVVEFVVAATALSVVMTWVFNRSGESLPVAMVLHTSVNNYMSVAWLEVFPGIDPHSSSRILLIASTVAAVVLIAVTRGRLGYRPRAAEPVERVLTA</sequence>
<dbReference type="OrthoDB" id="3693644at2"/>
<dbReference type="EMBL" id="FORP01000025">
    <property type="protein sequence ID" value="SFK59612.1"/>
    <property type="molecule type" value="Genomic_DNA"/>
</dbReference>
<accession>A0A1I4ASV5</accession>
<keyword evidence="1" id="KW-1133">Transmembrane helix</keyword>
<evidence type="ECO:0000259" key="2">
    <source>
        <dbReference type="Pfam" id="PF02517"/>
    </source>
</evidence>
<gene>
    <name evidence="3" type="ORF">SAMN05421835_12538</name>
</gene>
<keyword evidence="3" id="KW-0645">Protease</keyword>
<organism evidence="3 4">
    <name type="scientific">Amycolatopsis sacchari</name>
    <dbReference type="NCBI Taxonomy" id="115433"/>
    <lineage>
        <taxon>Bacteria</taxon>
        <taxon>Bacillati</taxon>
        <taxon>Actinomycetota</taxon>
        <taxon>Actinomycetes</taxon>
        <taxon>Pseudonocardiales</taxon>
        <taxon>Pseudonocardiaceae</taxon>
        <taxon>Amycolatopsis</taxon>
    </lineage>
</organism>
<feature type="transmembrane region" description="Helical" evidence="1">
    <location>
        <begin position="95"/>
        <end position="114"/>
    </location>
</feature>
<proteinExistence type="predicted"/>
<dbReference type="Pfam" id="PF02517">
    <property type="entry name" value="Rce1-like"/>
    <property type="match status" value="1"/>
</dbReference>
<evidence type="ECO:0000313" key="4">
    <source>
        <dbReference type="Proteomes" id="UP000199025"/>
    </source>
</evidence>
<dbReference type="AlphaFoldDB" id="A0A1I4ASV5"/>
<dbReference type="GO" id="GO:0006508">
    <property type="term" value="P:proteolysis"/>
    <property type="evidence" value="ECO:0007669"/>
    <property type="project" value="UniProtKB-KW"/>
</dbReference>
<feature type="transmembrane region" description="Helical" evidence="1">
    <location>
        <begin position="254"/>
        <end position="271"/>
    </location>
</feature>
<name>A0A1I4ASV5_9PSEU</name>
<keyword evidence="1" id="KW-0812">Transmembrane</keyword>
<dbReference type="PANTHER" id="PTHR35797:SF1">
    <property type="entry name" value="PROTEASE"/>
    <property type="match status" value="1"/>
</dbReference>
<keyword evidence="3" id="KW-0378">Hydrolase</keyword>
<feature type="transmembrane region" description="Helical" evidence="1">
    <location>
        <begin position="193"/>
        <end position="216"/>
    </location>
</feature>
<dbReference type="RefSeq" id="WP_091514421.1">
    <property type="nucleotide sequence ID" value="NZ_CBDQZW010000030.1"/>
</dbReference>
<dbReference type="Proteomes" id="UP000199025">
    <property type="component" value="Unassembled WGS sequence"/>
</dbReference>
<feature type="transmembrane region" description="Helical" evidence="1">
    <location>
        <begin position="52"/>
        <end position="75"/>
    </location>
</feature>
<dbReference type="InterPro" id="IPR042150">
    <property type="entry name" value="MmRce1-like"/>
</dbReference>
<protein>
    <submittedName>
        <fullName evidence="3">CAAX protease self-immunity</fullName>
    </submittedName>
</protein>
<dbReference type="GO" id="GO:0080120">
    <property type="term" value="P:CAAX-box protein maturation"/>
    <property type="evidence" value="ECO:0007669"/>
    <property type="project" value="UniProtKB-ARBA"/>
</dbReference>
<feature type="transmembrane region" description="Helical" evidence="1">
    <location>
        <begin position="223"/>
        <end position="242"/>
    </location>
</feature>
<feature type="transmembrane region" description="Helical" evidence="1">
    <location>
        <begin position="162"/>
        <end position="181"/>
    </location>
</feature>
<dbReference type="PANTHER" id="PTHR35797">
    <property type="entry name" value="PROTEASE-RELATED"/>
    <property type="match status" value="1"/>
</dbReference>
<feature type="transmembrane region" description="Helical" evidence="1">
    <location>
        <begin position="12"/>
        <end position="32"/>
    </location>
</feature>
<feature type="transmembrane region" description="Helical" evidence="1">
    <location>
        <begin position="120"/>
        <end position="141"/>
    </location>
</feature>
<dbReference type="GO" id="GO:0004175">
    <property type="term" value="F:endopeptidase activity"/>
    <property type="evidence" value="ECO:0007669"/>
    <property type="project" value="UniProtKB-ARBA"/>
</dbReference>
<keyword evidence="1" id="KW-0472">Membrane</keyword>
<keyword evidence="4" id="KW-1185">Reference proteome</keyword>
<dbReference type="InterPro" id="IPR003675">
    <property type="entry name" value="Rce1/LyrA-like_dom"/>
</dbReference>
<dbReference type="STRING" id="115433.SAMN05421835_12538"/>